<dbReference type="SUPFAM" id="SSF56112">
    <property type="entry name" value="Protein kinase-like (PK-like)"/>
    <property type="match status" value="1"/>
</dbReference>
<evidence type="ECO:0000256" key="1">
    <source>
        <dbReference type="ARBA" id="ARBA00048313"/>
    </source>
</evidence>
<accession>A0ABS4YN28</accession>
<dbReference type="Pfam" id="PF04655">
    <property type="entry name" value="APH_6_hur"/>
    <property type="match status" value="2"/>
</dbReference>
<proteinExistence type="predicted"/>
<sequence>MRVAGFPLPSLLAAARDPGVVAWRAGLPEIVEGLLAEWPLTVEEPFSPGGSAAWVAPVRDGDGRELVLKVAWAHEESRDEALGMAAWQGRGAAEVLHSELRGQTSVLLMERVRPGTPLAELLTWPERDAVVAGLLRRMWMPPHELLPASEAAAFRPLSHMCAWWADEAQARDDRARARDGEARARDSEARARLGEASAVVGSPADLAESVSSPLLPAEVVDHGLELLRSLPREWDGEAVLLATDFHPSNVLASGSGEAQDWVVIDPKPYVGDPHYDLLQHMLNDPGRLVAQPSAFADRLAGLTRLDPERARRWLFARCVQEAGVMDGAAEAALRLEADGVA</sequence>
<dbReference type="PROSITE" id="PS00068">
    <property type="entry name" value="MDH"/>
    <property type="match status" value="1"/>
</dbReference>
<dbReference type="RefSeq" id="WP_209891117.1">
    <property type="nucleotide sequence ID" value="NZ_BAAAJV010000014.1"/>
</dbReference>
<evidence type="ECO:0000313" key="3">
    <source>
        <dbReference type="Proteomes" id="UP000698222"/>
    </source>
</evidence>
<dbReference type="GO" id="GO:0050300">
    <property type="term" value="F:aminoglycoside 6-kinase activity"/>
    <property type="evidence" value="ECO:0007669"/>
    <property type="project" value="UniProtKB-EC"/>
</dbReference>
<gene>
    <name evidence="2" type="ORF">JOF44_002236</name>
</gene>
<organism evidence="2 3">
    <name type="scientific">Brachybacterium fresconis</name>
    <dbReference type="NCBI Taxonomy" id="173363"/>
    <lineage>
        <taxon>Bacteria</taxon>
        <taxon>Bacillati</taxon>
        <taxon>Actinomycetota</taxon>
        <taxon>Actinomycetes</taxon>
        <taxon>Micrococcales</taxon>
        <taxon>Dermabacteraceae</taxon>
        <taxon>Brachybacterium</taxon>
    </lineage>
</organism>
<dbReference type="InterPro" id="IPR011009">
    <property type="entry name" value="Kinase-like_dom_sf"/>
</dbReference>
<protein>
    <submittedName>
        <fullName evidence="2">Streptomycin 6-kinase</fullName>
        <ecNumber evidence="2">2.7.1.72</ecNumber>
    </submittedName>
</protein>
<reference evidence="2 3" key="1">
    <citation type="submission" date="2021-03" db="EMBL/GenBank/DDBJ databases">
        <title>Sequencing the genomes of 1000 actinobacteria strains.</title>
        <authorList>
            <person name="Klenk H.-P."/>
        </authorList>
    </citation>
    <scope>NUCLEOTIDE SEQUENCE [LARGE SCALE GENOMIC DNA]</scope>
    <source>
        <strain evidence="2 3">DSM 14564</strain>
    </source>
</reference>
<comment type="caution">
    <text evidence="2">The sequence shown here is derived from an EMBL/GenBank/DDBJ whole genome shotgun (WGS) entry which is preliminary data.</text>
</comment>
<keyword evidence="3" id="KW-1185">Reference proteome</keyword>
<dbReference type="Proteomes" id="UP000698222">
    <property type="component" value="Unassembled WGS sequence"/>
</dbReference>
<comment type="catalytic activity">
    <reaction evidence="1">
        <text>(S)-malate + NAD(+) = oxaloacetate + NADH + H(+)</text>
        <dbReference type="Rhea" id="RHEA:21432"/>
        <dbReference type="ChEBI" id="CHEBI:15378"/>
        <dbReference type="ChEBI" id="CHEBI:15589"/>
        <dbReference type="ChEBI" id="CHEBI:16452"/>
        <dbReference type="ChEBI" id="CHEBI:57540"/>
        <dbReference type="ChEBI" id="CHEBI:57945"/>
        <dbReference type="EC" id="1.1.1.37"/>
    </reaction>
</comment>
<dbReference type="InterPro" id="IPR001252">
    <property type="entry name" value="Malate_DH_AS"/>
</dbReference>
<dbReference type="EMBL" id="JAGIOC010000001">
    <property type="protein sequence ID" value="MBP2409333.1"/>
    <property type="molecule type" value="Genomic_DNA"/>
</dbReference>
<name>A0ABS4YN28_9MICO</name>
<keyword evidence="2" id="KW-0808">Transferase</keyword>
<dbReference type="InterPro" id="IPR006748">
    <property type="entry name" value="NH2Glyco/OHUrea_AB-resist_kin"/>
</dbReference>
<dbReference type="EC" id="2.7.1.72" evidence="2"/>
<evidence type="ECO:0000313" key="2">
    <source>
        <dbReference type="EMBL" id="MBP2409333.1"/>
    </source>
</evidence>